<sequence>MAISGTISFLDQGTVFLLYILQRIRVSQTGNEKQFLATT</sequence>
<organism evidence="1">
    <name type="scientific">Anguilla anguilla</name>
    <name type="common">European freshwater eel</name>
    <name type="synonym">Muraena anguilla</name>
    <dbReference type="NCBI Taxonomy" id="7936"/>
    <lineage>
        <taxon>Eukaryota</taxon>
        <taxon>Metazoa</taxon>
        <taxon>Chordata</taxon>
        <taxon>Craniata</taxon>
        <taxon>Vertebrata</taxon>
        <taxon>Euteleostomi</taxon>
        <taxon>Actinopterygii</taxon>
        <taxon>Neopterygii</taxon>
        <taxon>Teleostei</taxon>
        <taxon>Anguilliformes</taxon>
        <taxon>Anguillidae</taxon>
        <taxon>Anguilla</taxon>
    </lineage>
</organism>
<accession>A0A0E9QEK7</accession>
<reference evidence="1" key="2">
    <citation type="journal article" date="2015" name="Fish Shellfish Immunol.">
        <title>Early steps in the European eel (Anguilla anguilla)-Vibrio vulnificus interaction in the gills: Role of the RtxA13 toxin.</title>
        <authorList>
            <person name="Callol A."/>
            <person name="Pajuelo D."/>
            <person name="Ebbesson L."/>
            <person name="Teles M."/>
            <person name="MacKenzie S."/>
            <person name="Amaro C."/>
        </authorList>
    </citation>
    <scope>NUCLEOTIDE SEQUENCE</scope>
</reference>
<dbReference type="AlphaFoldDB" id="A0A0E9QEK7"/>
<dbReference type="EMBL" id="GBXM01093832">
    <property type="protein sequence ID" value="JAH14745.1"/>
    <property type="molecule type" value="Transcribed_RNA"/>
</dbReference>
<reference evidence="1" key="1">
    <citation type="submission" date="2014-11" db="EMBL/GenBank/DDBJ databases">
        <authorList>
            <person name="Amaro Gonzalez C."/>
        </authorList>
    </citation>
    <scope>NUCLEOTIDE SEQUENCE</scope>
</reference>
<name>A0A0E9QEK7_ANGAN</name>
<proteinExistence type="predicted"/>
<protein>
    <submittedName>
        <fullName evidence="1">Uncharacterized protein</fullName>
    </submittedName>
</protein>
<evidence type="ECO:0000313" key="1">
    <source>
        <dbReference type="EMBL" id="JAH14745.1"/>
    </source>
</evidence>